<proteinExistence type="inferred from homology"/>
<name>A0A0E0JMP8_ORYPU</name>
<evidence type="ECO:0000256" key="3">
    <source>
        <dbReference type="ARBA" id="ARBA00023121"/>
    </source>
</evidence>
<keyword evidence="2" id="KW-0813">Transport</keyword>
<dbReference type="SMART" id="SM00499">
    <property type="entry name" value="AAI"/>
    <property type="match status" value="1"/>
</dbReference>
<feature type="domain" description="Bifunctional inhibitor/plant lipid transfer protein/seed storage helical" evidence="5">
    <location>
        <begin position="33"/>
        <end position="98"/>
    </location>
</feature>
<protein>
    <recommendedName>
        <fullName evidence="5">Bifunctional inhibitor/plant lipid transfer protein/seed storage helical domain-containing protein</fullName>
    </recommendedName>
</protein>
<organism evidence="6">
    <name type="scientific">Oryza punctata</name>
    <name type="common">Red rice</name>
    <dbReference type="NCBI Taxonomy" id="4537"/>
    <lineage>
        <taxon>Eukaryota</taxon>
        <taxon>Viridiplantae</taxon>
        <taxon>Streptophyta</taxon>
        <taxon>Embryophyta</taxon>
        <taxon>Tracheophyta</taxon>
        <taxon>Spermatophyta</taxon>
        <taxon>Magnoliopsida</taxon>
        <taxon>Liliopsida</taxon>
        <taxon>Poales</taxon>
        <taxon>Poaceae</taxon>
        <taxon>BOP clade</taxon>
        <taxon>Oryzoideae</taxon>
        <taxon>Oryzeae</taxon>
        <taxon>Oryzinae</taxon>
        <taxon>Oryza</taxon>
    </lineage>
</organism>
<dbReference type="HOGENOM" id="CLU_158223_2_0_1"/>
<evidence type="ECO:0000256" key="1">
    <source>
        <dbReference type="ARBA" id="ARBA00009707"/>
    </source>
</evidence>
<dbReference type="OMA" id="GRYINSR"/>
<feature type="chain" id="PRO_5002364283" description="Bifunctional inhibitor/plant lipid transfer protein/seed storage helical domain-containing protein" evidence="4">
    <location>
        <begin position="26"/>
        <end position="98"/>
    </location>
</feature>
<evidence type="ECO:0000259" key="5">
    <source>
        <dbReference type="SMART" id="SM00499"/>
    </source>
</evidence>
<evidence type="ECO:0000313" key="6">
    <source>
        <dbReference type="EnsemblPlants" id="OPUNC01G27160.1"/>
    </source>
</evidence>
<dbReference type="InterPro" id="IPR016140">
    <property type="entry name" value="Bifunc_inhib/LTP/seed_store"/>
</dbReference>
<dbReference type="EnsemblPlants" id="OPUNC01G27160.1">
    <property type="protein sequence ID" value="OPUNC01G27160.1"/>
    <property type="gene ID" value="OPUNC01G27160"/>
</dbReference>
<dbReference type="GO" id="GO:0006869">
    <property type="term" value="P:lipid transport"/>
    <property type="evidence" value="ECO:0007669"/>
    <property type="project" value="InterPro"/>
</dbReference>
<accession>A0A0E0JMP8</accession>
<dbReference type="AlphaFoldDB" id="A0A0E0JMP8"/>
<keyword evidence="7" id="KW-1185">Reference proteome</keyword>
<dbReference type="CDD" id="cd01959">
    <property type="entry name" value="nsLTP2"/>
    <property type="match status" value="1"/>
</dbReference>
<feature type="signal peptide" evidence="4">
    <location>
        <begin position="1"/>
        <end position="25"/>
    </location>
</feature>
<reference evidence="6" key="2">
    <citation type="submission" date="2018-05" db="EMBL/GenBank/DDBJ databases">
        <title>OpunRS2 (Oryza punctata Reference Sequence Version 2).</title>
        <authorList>
            <person name="Zhang J."/>
            <person name="Kudrna D."/>
            <person name="Lee S."/>
            <person name="Talag J."/>
            <person name="Welchert J."/>
            <person name="Wing R.A."/>
        </authorList>
    </citation>
    <scope>NUCLEOTIDE SEQUENCE [LARGE SCALE GENOMIC DNA]</scope>
</reference>
<dbReference type="InterPro" id="IPR036312">
    <property type="entry name" value="Bifun_inhib/LTP/seed_sf"/>
</dbReference>
<dbReference type="Proteomes" id="UP000026962">
    <property type="component" value="Chromosome 1"/>
</dbReference>
<reference evidence="6" key="1">
    <citation type="submission" date="2015-04" db="UniProtKB">
        <authorList>
            <consortium name="EnsemblPlants"/>
        </authorList>
    </citation>
    <scope>IDENTIFICATION</scope>
</reference>
<keyword evidence="4" id="KW-0732">Signal</keyword>
<dbReference type="Gramene" id="OPUNC01G27160.1">
    <property type="protein sequence ID" value="OPUNC01G27160.1"/>
    <property type="gene ID" value="OPUNC01G27160"/>
</dbReference>
<dbReference type="PANTHER" id="PTHR33214:SF3">
    <property type="entry name" value="OS01G0691100 PROTEIN"/>
    <property type="match status" value="1"/>
</dbReference>
<keyword evidence="3" id="KW-0446">Lipid-binding</keyword>
<dbReference type="GO" id="GO:0008289">
    <property type="term" value="F:lipid binding"/>
    <property type="evidence" value="ECO:0007669"/>
    <property type="project" value="UniProtKB-KW"/>
</dbReference>
<comment type="similarity">
    <text evidence="1">Belongs to the plant LTP family. B11E subfamily.</text>
</comment>
<dbReference type="SUPFAM" id="SSF47699">
    <property type="entry name" value="Bifunctional inhibitor/lipid-transfer protein/seed storage 2S albumin"/>
    <property type="match status" value="1"/>
</dbReference>
<evidence type="ECO:0000256" key="2">
    <source>
        <dbReference type="ARBA" id="ARBA00022448"/>
    </source>
</evidence>
<dbReference type="Gene3D" id="1.10.110.10">
    <property type="entry name" value="Plant lipid-transfer and hydrophobic proteins"/>
    <property type="match status" value="1"/>
</dbReference>
<dbReference type="Pfam" id="PF00234">
    <property type="entry name" value="Tryp_alpha_amyl"/>
    <property type="match status" value="1"/>
</dbReference>
<dbReference type="eggNOG" id="ENOG502R791">
    <property type="taxonomic scope" value="Eukaryota"/>
</dbReference>
<evidence type="ECO:0000256" key="4">
    <source>
        <dbReference type="SAM" id="SignalP"/>
    </source>
</evidence>
<dbReference type="InterPro" id="IPR033872">
    <property type="entry name" value="nsLTP2"/>
</dbReference>
<dbReference type="PANTHER" id="PTHR33214">
    <property type="entry name" value="BIFUNCTIONAL INHIBITOR/LIPID-TRANSFER PROTEIN/SEED STORAGE 2S ALBUMIN SUPERFAMILY PROTEIN"/>
    <property type="match status" value="1"/>
</dbReference>
<dbReference type="STRING" id="4537.A0A0E0JMP8"/>
<sequence length="98" mass="10493">MKPNVVLVLVLVLAVVTAPGTVCRASRTTPAKCDPVALHPCAPAILWGEAPSTACCTELQAQKRCLCRYAKNPDLRKYIESQNSKKVAAACSVQVPRC</sequence>
<evidence type="ECO:0000313" key="7">
    <source>
        <dbReference type="Proteomes" id="UP000026962"/>
    </source>
</evidence>